<feature type="region of interest" description="Disordered" evidence="1">
    <location>
        <begin position="40"/>
        <end position="128"/>
    </location>
</feature>
<dbReference type="AlphaFoldDB" id="A0A8T0HX72"/>
<evidence type="ECO:0000313" key="2">
    <source>
        <dbReference type="EMBL" id="KAG0575271.1"/>
    </source>
</evidence>
<accession>A0A8T0HX72</accession>
<name>A0A8T0HX72_CERPU</name>
<organism evidence="2 3">
    <name type="scientific">Ceratodon purpureus</name>
    <name type="common">Fire moss</name>
    <name type="synonym">Dicranum purpureum</name>
    <dbReference type="NCBI Taxonomy" id="3225"/>
    <lineage>
        <taxon>Eukaryota</taxon>
        <taxon>Viridiplantae</taxon>
        <taxon>Streptophyta</taxon>
        <taxon>Embryophyta</taxon>
        <taxon>Bryophyta</taxon>
        <taxon>Bryophytina</taxon>
        <taxon>Bryopsida</taxon>
        <taxon>Dicranidae</taxon>
        <taxon>Pseudoditrichales</taxon>
        <taxon>Ditrichaceae</taxon>
        <taxon>Ceratodon</taxon>
    </lineage>
</organism>
<keyword evidence="3" id="KW-1185">Reference proteome</keyword>
<reference evidence="2" key="1">
    <citation type="submission" date="2020-06" db="EMBL/GenBank/DDBJ databases">
        <title>WGS assembly of Ceratodon purpureus strain R40.</title>
        <authorList>
            <person name="Carey S.B."/>
            <person name="Jenkins J."/>
            <person name="Shu S."/>
            <person name="Lovell J.T."/>
            <person name="Sreedasyam A."/>
            <person name="Maumus F."/>
            <person name="Tiley G.P."/>
            <person name="Fernandez-Pozo N."/>
            <person name="Barry K."/>
            <person name="Chen C."/>
            <person name="Wang M."/>
            <person name="Lipzen A."/>
            <person name="Daum C."/>
            <person name="Saski C.A."/>
            <person name="Payton A.C."/>
            <person name="Mcbreen J.C."/>
            <person name="Conrad R.E."/>
            <person name="Kollar L.M."/>
            <person name="Olsson S."/>
            <person name="Huttunen S."/>
            <person name="Landis J.B."/>
            <person name="Wickett N.J."/>
            <person name="Johnson M.G."/>
            <person name="Rensing S.A."/>
            <person name="Grimwood J."/>
            <person name="Schmutz J."/>
            <person name="Mcdaniel S.F."/>
        </authorList>
    </citation>
    <scope>NUCLEOTIDE SEQUENCE</scope>
    <source>
        <strain evidence="2">R40</strain>
    </source>
</reference>
<dbReference type="Proteomes" id="UP000822688">
    <property type="component" value="Chromosome V"/>
</dbReference>
<comment type="caution">
    <text evidence="2">The sequence shown here is derived from an EMBL/GenBank/DDBJ whole genome shotgun (WGS) entry which is preliminary data.</text>
</comment>
<feature type="compositionally biased region" description="Basic and acidic residues" evidence="1">
    <location>
        <begin position="114"/>
        <end position="128"/>
    </location>
</feature>
<feature type="compositionally biased region" description="Polar residues" evidence="1">
    <location>
        <begin position="87"/>
        <end position="106"/>
    </location>
</feature>
<protein>
    <submittedName>
        <fullName evidence="2">Uncharacterized protein</fullName>
    </submittedName>
</protein>
<proteinExistence type="predicted"/>
<sequence length="128" mass="14424">MIRRAAASEFNIYLLLTCTERSERMRMRKELVQYDVPVVPAAERSNMKRTPGSQQASKRSGRRNRYVGIAATPTQNNTGCGGMRRNYMSSRGGTEQQQLDKMSSTIDRCLTSRVARDGGRGMEDGRSR</sequence>
<evidence type="ECO:0000256" key="1">
    <source>
        <dbReference type="SAM" id="MobiDB-lite"/>
    </source>
</evidence>
<gene>
    <name evidence="2" type="ORF">KC19_VG332200</name>
</gene>
<dbReference type="EMBL" id="CM026426">
    <property type="protein sequence ID" value="KAG0575271.1"/>
    <property type="molecule type" value="Genomic_DNA"/>
</dbReference>
<evidence type="ECO:0000313" key="3">
    <source>
        <dbReference type="Proteomes" id="UP000822688"/>
    </source>
</evidence>